<sequence length="148" mass="16438">MGRSHTGGMDLVPMSVFERTGALWLPPLAEVRPEPELPATIRIVGDRRMQCKDIPDEAFLGAVRRTLGWASGKRSTAGEAWRMRWDVQAELEKETGPLPLNLFLAKARRLGRRRLLGGCTDCLCRGDYHIAVDCPWPTCCPPRNPSGA</sequence>
<keyword evidence="2" id="KW-1185">Reference proteome</keyword>
<dbReference type="EMBL" id="AEJB01000272">
    <property type="protein sequence ID" value="ELP67698.1"/>
    <property type="molecule type" value="Genomic_DNA"/>
</dbReference>
<name>L7F7X4_STRT8</name>
<evidence type="ECO:0000313" key="1">
    <source>
        <dbReference type="EMBL" id="ELP67698.1"/>
    </source>
</evidence>
<proteinExistence type="predicted"/>
<dbReference type="AlphaFoldDB" id="L7F7X4"/>
<reference evidence="1 2" key="1">
    <citation type="journal article" date="2011" name="Plasmid">
        <title>Streptomyces turgidiscabies Car8 contains a modular pathogenicity island that shares virulence genes with other actinobacterial plant pathogens.</title>
        <authorList>
            <person name="Huguet-Tapia J.C."/>
            <person name="Badger J.H."/>
            <person name="Loria R."/>
            <person name="Pettis G.S."/>
        </authorList>
    </citation>
    <scope>NUCLEOTIDE SEQUENCE [LARGE SCALE GENOMIC DNA]</scope>
    <source>
        <strain evidence="1 2">Car8</strain>
    </source>
</reference>
<accession>L7F7X4</accession>
<protein>
    <submittedName>
        <fullName evidence="1">Uncharacterized protein</fullName>
    </submittedName>
</protein>
<dbReference type="PATRIC" id="fig|698760.3.peg.3583"/>
<organism evidence="1 2">
    <name type="scientific">Streptomyces turgidiscabies (strain Car8)</name>
    <dbReference type="NCBI Taxonomy" id="698760"/>
    <lineage>
        <taxon>Bacteria</taxon>
        <taxon>Bacillati</taxon>
        <taxon>Actinomycetota</taxon>
        <taxon>Actinomycetes</taxon>
        <taxon>Kitasatosporales</taxon>
        <taxon>Streptomycetaceae</taxon>
        <taxon>Streptomyces</taxon>
    </lineage>
</organism>
<comment type="caution">
    <text evidence="1">The sequence shown here is derived from an EMBL/GenBank/DDBJ whole genome shotgun (WGS) entry which is preliminary data.</text>
</comment>
<gene>
    <name evidence="1" type="ORF">STRTUCAR8_08572</name>
</gene>
<evidence type="ECO:0000313" key="2">
    <source>
        <dbReference type="Proteomes" id="UP000010931"/>
    </source>
</evidence>
<dbReference type="Proteomes" id="UP000010931">
    <property type="component" value="Unassembled WGS sequence"/>
</dbReference>